<evidence type="ECO:0000256" key="1">
    <source>
        <dbReference type="SAM" id="MobiDB-lite"/>
    </source>
</evidence>
<dbReference type="AlphaFoldDB" id="A0A9P4TPF8"/>
<proteinExistence type="predicted"/>
<evidence type="ECO:0000313" key="3">
    <source>
        <dbReference type="Proteomes" id="UP000801428"/>
    </source>
</evidence>
<name>A0A9P4TPF8_CURKU</name>
<sequence length="55" mass="5931">MSAQDSTDFKPTLPVRASTFDSQKSVESTDPMSYTSAPSSPTSRAFFGAITERLP</sequence>
<evidence type="ECO:0000313" key="2">
    <source>
        <dbReference type="EMBL" id="KAF3010605.1"/>
    </source>
</evidence>
<feature type="region of interest" description="Disordered" evidence="1">
    <location>
        <begin position="1"/>
        <end position="55"/>
    </location>
</feature>
<protein>
    <submittedName>
        <fullName evidence="2">Uncharacterized protein</fullName>
    </submittedName>
</protein>
<organism evidence="2 3">
    <name type="scientific">Curvularia kusanoi</name>
    <name type="common">Cochliobolus kusanoi</name>
    <dbReference type="NCBI Taxonomy" id="90978"/>
    <lineage>
        <taxon>Eukaryota</taxon>
        <taxon>Fungi</taxon>
        <taxon>Dikarya</taxon>
        <taxon>Ascomycota</taxon>
        <taxon>Pezizomycotina</taxon>
        <taxon>Dothideomycetes</taxon>
        <taxon>Pleosporomycetidae</taxon>
        <taxon>Pleosporales</taxon>
        <taxon>Pleosporineae</taxon>
        <taxon>Pleosporaceae</taxon>
        <taxon>Curvularia</taxon>
    </lineage>
</organism>
<dbReference type="EMBL" id="SWKU01000001">
    <property type="protein sequence ID" value="KAF3010605.1"/>
    <property type="molecule type" value="Genomic_DNA"/>
</dbReference>
<comment type="caution">
    <text evidence="2">The sequence shown here is derived from an EMBL/GenBank/DDBJ whole genome shotgun (WGS) entry which is preliminary data.</text>
</comment>
<dbReference type="OrthoDB" id="5089392at2759"/>
<gene>
    <name evidence="2" type="ORF">E8E13_002842</name>
</gene>
<feature type="compositionally biased region" description="Polar residues" evidence="1">
    <location>
        <begin position="19"/>
        <end position="43"/>
    </location>
</feature>
<keyword evidence="3" id="KW-1185">Reference proteome</keyword>
<accession>A0A9P4TPF8</accession>
<reference evidence="2" key="1">
    <citation type="submission" date="2019-04" db="EMBL/GenBank/DDBJ databases">
        <title>Sequencing of skin fungus with MAO and IRED activity.</title>
        <authorList>
            <person name="Marsaioli A.J."/>
            <person name="Bonatto J.M.C."/>
            <person name="Reis Junior O."/>
        </authorList>
    </citation>
    <scope>NUCLEOTIDE SEQUENCE</scope>
    <source>
        <strain evidence="2">30M1</strain>
    </source>
</reference>
<dbReference type="Proteomes" id="UP000801428">
    <property type="component" value="Unassembled WGS sequence"/>
</dbReference>